<evidence type="ECO:0000313" key="13">
    <source>
        <dbReference type="Proteomes" id="UP001296776"/>
    </source>
</evidence>
<evidence type="ECO:0000256" key="3">
    <source>
        <dbReference type="ARBA" id="ARBA00019114"/>
    </source>
</evidence>
<gene>
    <name evidence="12" type="ORF">CKO40_17535</name>
</gene>
<dbReference type="GO" id="GO:0003887">
    <property type="term" value="F:DNA-directed DNA polymerase activity"/>
    <property type="evidence" value="ECO:0007669"/>
    <property type="project" value="UniProtKB-KW"/>
</dbReference>
<sequence length="1229" mass="134926">MSPEPRFVHLHLHSEYSLIDGLVRIKPLVKAVAAAGMPAVAVTDFSNLFCLVRFYKAALSAGVKPIAGTELAVRNPSEPSKPHRLVLLVQEDAGYRALTRLISRGYIDGQQQGVPLVERNWVLESAAGLIALSGGAEGDVQRALLGGHQAEAEQLLDDWLQAFGDRYYLELTRTGRDEDERCVEASVDLALAKGVPVVATNDVAFLAAEDFDAHEVRVCINSGHTLDDPRRPRAHSPQQYLRTPDEMAELFADLPEALENSVEIAKRCNLDLRLGETFLPDSPVPAGRSIDEHLAAESRAGLEWRLDRTFDRDAPDFSERRQVYDARLQRELDVICQMGFPGYFLIVADFIQWAKDNGIPVGPGRGSGAGSLVAYALKITDLDPIEHDLLFERFLNPERVSMPDFDVDFCMDRRDEVIDYVAGKYGREAVSQIITFGTMAAKAVVRDVGRVLGHPYGFVDKIAKMVPFELKMTLEKALVESPDLAKAYEEDEAVTAIIDMARKLEGIARNAGKHAGGVVIAPTKLTDFAPLYCEPGGENLVTQYDKDDVEQAGLVKFDFLGLRTLTIIDWAIETINAGHAEQGEPPLDINLIDPHDQQAFALMKDCKTTAVFQLESRGMKELIRKLQPDSFEDMTALVALFRPGPLQSGMVDDFIDRKHGRAEVAYPHPELEPILKPTYGVILYQEQVMQIAQVLAGYSLGGADLLRRAMGKKKPEEMEKQRAIFEQGAAERGVDPKIATYIFDLMEKFAGYGFNKSHSAAYALVSYQTLWLKAHYPAAFMAAVLSADMDNTDKVVTLIDECRSLGLKVEPPAINRSELMFTTGGDDTVIYGLGAIKGVGESAIASMLEARKQGGDFADLWDFCRRIDLQRANKRVLEALIRAGALDGLGENRATLMNRLPLALKLAEQHHAQEAAGQGDLFGSLTTKPEAPAAPDPQIAARVWPDWEEDERLLSEKETLGLYLTGHPINRVDAELDAMVSQRIGTVLESAQGLVEMGGGPQRGGGEREQRTLAGLIMAIRANKSARGRMATVTLDDRTGRIDVTVFPELFDQVRHLLVPDAIIVVTGSLRPDNFTNGWSLTASEVRTLAEARVKLADHLALRLDLTEPPAHARGAELIGALADELEAHRLDNGLKVRLEYRRPGASAICRLGAAWRVDPTEVLLKRLRQLLGDSAAVEVIYRRSRVAPSPAPSRLRPLSASDSLASTMVDGPPSTVPAEADEMTYAEA</sequence>
<dbReference type="InterPro" id="IPR040982">
    <property type="entry name" value="DNA_pol3_finger"/>
</dbReference>
<dbReference type="Gene3D" id="1.10.10.1600">
    <property type="entry name" value="Bacterial DNA polymerase III alpha subunit, thumb domain"/>
    <property type="match status" value="1"/>
</dbReference>
<dbReference type="InterPro" id="IPR011708">
    <property type="entry name" value="DNA_pol3_alpha_NTPase_dom"/>
</dbReference>
<evidence type="ECO:0000256" key="2">
    <source>
        <dbReference type="ARBA" id="ARBA00012417"/>
    </source>
</evidence>
<dbReference type="InterPro" id="IPR049821">
    <property type="entry name" value="PolIIIA_DnaE1_PHP"/>
</dbReference>
<dbReference type="GO" id="GO:0006260">
    <property type="term" value="P:DNA replication"/>
    <property type="evidence" value="ECO:0007669"/>
    <property type="project" value="UniProtKB-KW"/>
</dbReference>
<keyword evidence="13" id="KW-1185">Reference proteome</keyword>
<dbReference type="FunFam" id="1.10.10.1600:FF:000001">
    <property type="entry name" value="DNA polymerase III subunit alpha"/>
    <property type="match status" value="1"/>
</dbReference>
<accession>A0AAJ0U6Q3</accession>
<reference evidence="12" key="1">
    <citation type="submission" date="2017-08" db="EMBL/GenBank/DDBJ databases">
        <authorList>
            <person name="Imhoff J.F."/>
            <person name="Rahn T."/>
            <person name="Kuenzel S."/>
            <person name="Neulinger S.C."/>
        </authorList>
    </citation>
    <scope>NUCLEOTIDE SEQUENCE</scope>
    <source>
        <strain evidence="12">DSM 11080</strain>
    </source>
</reference>
<dbReference type="InterPro" id="IPR004805">
    <property type="entry name" value="DnaE2/DnaE/PolC"/>
</dbReference>
<dbReference type="Pfam" id="PF01336">
    <property type="entry name" value="tRNA_anti-codon"/>
    <property type="match status" value="1"/>
</dbReference>
<dbReference type="InterPro" id="IPR016195">
    <property type="entry name" value="Pol/histidinol_Pase-like"/>
</dbReference>
<dbReference type="Pfam" id="PF17657">
    <property type="entry name" value="DNA_pol3_finger"/>
    <property type="match status" value="1"/>
</dbReference>
<dbReference type="NCBIfam" id="TIGR00594">
    <property type="entry name" value="polc"/>
    <property type="match status" value="1"/>
</dbReference>
<evidence type="ECO:0000256" key="6">
    <source>
        <dbReference type="ARBA" id="ARBA00022695"/>
    </source>
</evidence>
<evidence type="ECO:0000256" key="9">
    <source>
        <dbReference type="ARBA" id="ARBA00049244"/>
    </source>
</evidence>
<evidence type="ECO:0000256" key="10">
    <source>
        <dbReference type="SAM" id="MobiDB-lite"/>
    </source>
</evidence>
<dbReference type="InterPro" id="IPR004365">
    <property type="entry name" value="NA-bd_OB_tRNA"/>
</dbReference>
<evidence type="ECO:0000256" key="8">
    <source>
        <dbReference type="ARBA" id="ARBA00022932"/>
    </source>
</evidence>
<dbReference type="InterPro" id="IPR004013">
    <property type="entry name" value="PHP_dom"/>
</dbReference>
<keyword evidence="6" id="KW-0548">Nucleotidyltransferase</keyword>
<evidence type="ECO:0000259" key="11">
    <source>
        <dbReference type="SMART" id="SM00481"/>
    </source>
</evidence>
<dbReference type="SMART" id="SM00481">
    <property type="entry name" value="POLIIIAc"/>
    <property type="match status" value="1"/>
</dbReference>
<feature type="region of interest" description="Disordered" evidence="10">
    <location>
        <begin position="1189"/>
        <end position="1229"/>
    </location>
</feature>
<dbReference type="Gene3D" id="3.20.20.140">
    <property type="entry name" value="Metal-dependent hydrolases"/>
    <property type="match status" value="1"/>
</dbReference>
<feature type="compositionally biased region" description="Low complexity" evidence="10">
    <location>
        <begin position="1189"/>
        <end position="1202"/>
    </location>
</feature>
<comment type="catalytic activity">
    <reaction evidence="9">
        <text>DNA(n) + a 2'-deoxyribonucleoside 5'-triphosphate = DNA(n+1) + diphosphate</text>
        <dbReference type="Rhea" id="RHEA:22508"/>
        <dbReference type="Rhea" id="RHEA-COMP:17339"/>
        <dbReference type="Rhea" id="RHEA-COMP:17340"/>
        <dbReference type="ChEBI" id="CHEBI:33019"/>
        <dbReference type="ChEBI" id="CHEBI:61560"/>
        <dbReference type="ChEBI" id="CHEBI:173112"/>
        <dbReference type="EC" id="2.7.7.7"/>
    </reaction>
</comment>
<keyword evidence="5" id="KW-0808">Transferase</keyword>
<organism evidence="12 13">
    <name type="scientific">Halochromatium glycolicum</name>
    <dbReference type="NCBI Taxonomy" id="85075"/>
    <lineage>
        <taxon>Bacteria</taxon>
        <taxon>Pseudomonadati</taxon>
        <taxon>Pseudomonadota</taxon>
        <taxon>Gammaproteobacteria</taxon>
        <taxon>Chromatiales</taxon>
        <taxon>Chromatiaceae</taxon>
        <taxon>Halochromatium</taxon>
    </lineage>
</organism>
<feature type="domain" description="Polymerase/histidinol phosphatase N-terminal" evidence="11">
    <location>
        <begin position="8"/>
        <end position="75"/>
    </location>
</feature>
<reference evidence="12" key="2">
    <citation type="journal article" date="2020" name="Microorganisms">
        <title>Osmotic Adaptation and Compatible Solute Biosynthesis of Phototrophic Bacteria as Revealed from Genome Analyses.</title>
        <authorList>
            <person name="Imhoff J.F."/>
            <person name="Rahn T."/>
            <person name="Kunzel S."/>
            <person name="Keller A."/>
            <person name="Neulinger S.C."/>
        </authorList>
    </citation>
    <scope>NUCLEOTIDE SEQUENCE</scope>
    <source>
        <strain evidence="12">DSM 11080</strain>
    </source>
</reference>
<keyword evidence="7" id="KW-0235">DNA replication</keyword>
<dbReference type="RefSeq" id="WP_200347750.1">
    <property type="nucleotide sequence ID" value="NZ_NRSJ01000038.1"/>
</dbReference>
<feature type="compositionally biased region" description="Acidic residues" evidence="10">
    <location>
        <begin position="1220"/>
        <end position="1229"/>
    </location>
</feature>
<dbReference type="InterPro" id="IPR029460">
    <property type="entry name" value="DNAPol_HHH"/>
</dbReference>
<dbReference type="EMBL" id="NRSJ01000038">
    <property type="protein sequence ID" value="MBK1706299.1"/>
    <property type="molecule type" value="Genomic_DNA"/>
</dbReference>
<dbReference type="GO" id="GO:0008408">
    <property type="term" value="F:3'-5' exonuclease activity"/>
    <property type="evidence" value="ECO:0007669"/>
    <property type="project" value="InterPro"/>
</dbReference>
<evidence type="ECO:0000256" key="7">
    <source>
        <dbReference type="ARBA" id="ARBA00022705"/>
    </source>
</evidence>
<dbReference type="InterPro" id="IPR048472">
    <property type="entry name" value="DNA_pol_IIIA_C"/>
</dbReference>
<keyword evidence="8" id="KW-0239">DNA-directed DNA polymerase</keyword>
<dbReference type="SUPFAM" id="SSF89550">
    <property type="entry name" value="PHP domain-like"/>
    <property type="match status" value="1"/>
</dbReference>
<name>A0AAJ0U6Q3_9GAMM</name>
<dbReference type="Pfam" id="PF07733">
    <property type="entry name" value="DNA_pol3_alpha"/>
    <property type="match status" value="1"/>
</dbReference>
<protein>
    <recommendedName>
        <fullName evidence="3">DNA polymerase III subunit alpha</fullName>
        <ecNumber evidence="2">2.7.7.7</ecNumber>
    </recommendedName>
</protein>
<dbReference type="GO" id="GO:0005737">
    <property type="term" value="C:cytoplasm"/>
    <property type="evidence" value="ECO:0007669"/>
    <property type="project" value="UniProtKB-SubCell"/>
</dbReference>
<dbReference type="Pfam" id="PF14579">
    <property type="entry name" value="HHH_6"/>
    <property type="match status" value="1"/>
</dbReference>
<dbReference type="FunFam" id="1.10.150.870:FF:000001">
    <property type="entry name" value="DNA polymerase III subunit alpha"/>
    <property type="match status" value="1"/>
</dbReference>
<comment type="caution">
    <text evidence="12">The sequence shown here is derived from an EMBL/GenBank/DDBJ whole genome shotgun (WGS) entry which is preliminary data.</text>
</comment>
<evidence type="ECO:0000256" key="1">
    <source>
        <dbReference type="ARBA" id="ARBA00004496"/>
    </source>
</evidence>
<dbReference type="CDD" id="cd07433">
    <property type="entry name" value="PHP_PolIIIA_DnaE1"/>
    <property type="match status" value="1"/>
</dbReference>
<proteinExistence type="predicted"/>
<comment type="subcellular location">
    <subcellularLocation>
        <location evidence="1">Cytoplasm</location>
    </subcellularLocation>
</comment>
<dbReference type="PANTHER" id="PTHR32294:SF0">
    <property type="entry name" value="DNA POLYMERASE III SUBUNIT ALPHA"/>
    <property type="match status" value="1"/>
</dbReference>
<dbReference type="NCBIfam" id="NF004226">
    <property type="entry name" value="PRK05673.1"/>
    <property type="match status" value="1"/>
</dbReference>
<evidence type="ECO:0000256" key="4">
    <source>
        <dbReference type="ARBA" id="ARBA00022490"/>
    </source>
</evidence>
<dbReference type="InterPro" id="IPR003141">
    <property type="entry name" value="Pol/His_phosphatase_N"/>
</dbReference>
<dbReference type="Pfam" id="PF02811">
    <property type="entry name" value="PHP"/>
    <property type="match status" value="1"/>
</dbReference>
<evidence type="ECO:0000256" key="5">
    <source>
        <dbReference type="ARBA" id="ARBA00022679"/>
    </source>
</evidence>
<dbReference type="CDD" id="cd04485">
    <property type="entry name" value="DnaE_OBF"/>
    <property type="match status" value="1"/>
</dbReference>
<dbReference type="Gene3D" id="1.10.150.870">
    <property type="match status" value="1"/>
</dbReference>
<dbReference type="EC" id="2.7.7.7" evidence="2"/>
<dbReference type="AlphaFoldDB" id="A0AAJ0U6Q3"/>
<dbReference type="Pfam" id="PF20914">
    <property type="entry name" value="DNA_pol_IIIA_C"/>
    <property type="match status" value="1"/>
</dbReference>
<dbReference type="GO" id="GO:0003676">
    <property type="term" value="F:nucleic acid binding"/>
    <property type="evidence" value="ECO:0007669"/>
    <property type="project" value="InterPro"/>
</dbReference>
<dbReference type="Proteomes" id="UP001296776">
    <property type="component" value="Unassembled WGS sequence"/>
</dbReference>
<evidence type="ECO:0000313" key="12">
    <source>
        <dbReference type="EMBL" id="MBK1706299.1"/>
    </source>
</evidence>
<keyword evidence="4" id="KW-0963">Cytoplasm</keyword>
<dbReference type="InterPro" id="IPR041931">
    <property type="entry name" value="DNA_pol3_alpha_thumb_dom"/>
</dbReference>
<dbReference type="PANTHER" id="PTHR32294">
    <property type="entry name" value="DNA POLYMERASE III SUBUNIT ALPHA"/>
    <property type="match status" value="1"/>
</dbReference>